<reference evidence="3 4" key="1">
    <citation type="journal article" date="2011" name="Science">
        <title>The Selaginella genome identifies genetic changes associated with the evolution of vascular plants.</title>
        <authorList>
            <person name="Banks J.A."/>
            <person name="Nishiyama T."/>
            <person name="Hasebe M."/>
            <person name="Bowman J.L."/>
            <person name="Gribskov M."/>
            <person name="dePamphilis C."/>
            <person name="Albert V.A."/>
            <person name="Aono N."/>
            <person name="Aoyama T."/>
            <person name="Ambrose B.A."/>
            <person name="Ashton N.W."/>
            <person name="Axtell M.J."/>
            <person name="Barker E."/>
            <person name="Barker M.S."/>
            <person name="Bennetzen J.L."/>
            <person name="Bonawitz N.D."/>
            <person name="Chapple C."/>
            <person name="Cheng C."/>
            <person name="Correa L.G."/>
            <person name="Dacre M."/>
            <person name="DeBarry J."/>
            <person name="Dreyer I."/>
            <person name="Elias M."/>
            <person name="Engstrom E.M."/>
            <person name="Estelle M."/>
            <person name="Feng L."/>
            <person name="Finet C."/>
            <person name="Floyd S.K."/>
            <person name="Frommer W.B."/>
            <person name="Fujita T."/>
            <person name="Gramzow L."/>
            <person name="Gutensohn M."/>
            <person name="Harholt J."/>
            <person name="Hattori M."/>
            <person name="Heyl A."/>
            <person name="Hirai T."/>
            <person name="Hiwatashi Y."/>
            <person name="Ishikawa M."/>
            <person name="Iwata M."/>
            <person name="Karol K.G."/>
            <person name="Koehler B."/>
            <person name="Kolukisaoglu U."/>
            <person name="Kubo M."/>
            <person name="Kurata T."/>
            <person name="Lalonde S."/>
            <person name="Li K."/>
            <person name="Li Y."/>
            <person name="Litt A."/>
            <person name="Lyons E."/>
            <person name="Manning G."/>
            <person name="Maruyama T."/>
            <person name="Michael T.P."/>
            <person name="Mikami K."/>
            <person name="Miyazaki S."/>
            <person name="Morinaga S."/>
            <person name="Murata T."/>
            <person name="Mueller-Roeber B."/>
            <person name="Nelson D.R."/>
            <person name="Obara M."/>
            <person name="Oguri Y."/>
            <person name="Olmstead R.G."/>
            <person name="Onodera N."/>
            <person name="Petersen B.L."/>
            <person name="Pils B."/>
            <person name="Prigge M."/>
            <person name="Rensing S.A."/>
            <person name="Riano-Pachon D.M."/>
            <person name="Roberts A.W."/>
            <person name="Sato Y."/>
            <person name="Scheller H.V."/>
            <person name="Schulz B."/>
            <person name="Schulz C."/>
            <person name="Shakirov E.V."/>
            <person name="Shibagaki N."/>
            <person name="Shinohara N."/>
            <person name="Shippen D.E."/>
            <person name="Soerensen I."/>
            <person name="Sotooka R."/>
            <person name="Sugimoto N."/>
            <person name="Sugita M."/>
            <person name="Sumikawa N."/>
            <person name="Tanurdzic M."/>
            <person name="Theissen G."/>
            <person name="Ulvskov P."/>
            <person name="Wakazuki S."/>
            <person name="Weng J.K."/>
            <person name="Willats W.W."/>
            <person name="Wipf D."/>
            <person name="Wolf P.G."/>
            <person name="Yang L."/>
            <person name="Zimmer A.D."/>
            <person name="Zhu Q."/>
            <person name="Mitros T."/>
            <person name="Hellsten U."/>
            <person name="Loque D."/>
            <person name="Otillar R."/>
            <person name="Salamov A."/>
            <person name="Schmutz J."/>
            <person name="Shapiro H."/>
            <person name="Lindquist E."/>
            <person name="Lucas S."/>
            <person name="Rokhsar D."/>
            <person name="Grigoriev I.V."/>
        </authorList>
    </citation>
    <scope>NUCLEOTIDE SEQUENCE [LARGE SCALE GENOMIC DNA]</scope>
</reference>
<dbReference type="InterPro" id="IPR002885">
    <property type="entry name" value="PPR_rpt"/>
</dbReference>
<protein>
    <recommendedName>
        <fullName evidence="5">Pentacotripeptide-repeat region of PRORP domain-containing protein</fullName>
    </recommendedName>
</protein>
<dbReference type="STRING" id="88036.D8QZG1"/>
<dbReference type="OrthoDB" id="1436350at2759"/>
<dbReference type="PROSITE" id="PS51375">
    <property type="entry name" value="PPR"/>
    <property type="match status" value="2"/>
</dbReference>
<feature type="repeat" description="PPR" evidence="2">
    <location>
        <begin position="67"/>
        <end position="101"/>
    </location>
</feature>
<dbReference type="GO" id="GO:0009451">
    <property type="term" value="P:RNA modification"/>
    <property type="evidence" value="ECO:0007669"/>
    <property type="project" value="InterPro"/>
</dbReference>
<dbReference type="EMBL" id="GL377569">
    <property type="protein sequence ID" value="EFJ34796.1"/>
    <property type="molecule type" value="Genomic_DNA"/>
</dbReference>
<dbReference type="InParanoid" id="D8QZG1"/>
<evidence type="ECO:0000256" key="1">
    <source>
        <dbReference type="ARBA" id="ARBA00022737"/>
    </source>
</evidence>
<dbReference type="InterPro" id="IPR046960">
    <property type="entry name" value="PPR_At4g14850-like_plant"/>
</dbReference>
<dbReference type="eggNOG" id="KOG4197">
    <property type="taxonomic scope" value="Eukaryota"/>
</dbReference>
<evidence type="ECO:0000313" key="3">
    <source>
        <dbReference type="EMBL" id="EFJ34796.1"/>
    </source>
</evidence>
<dbReference type="KEGG" id="smo:SELMODRAFT_81513"/>
<dbReference type="FunFam" id="1.25.40.10:FF:000158">
    <property type="entry name" value="pentatricopeptide repeat-containing protein At2g33680"/>
    <property type="match status" value="1"/>
</dbReference>
<keyword evidence="1" id="KW-0677">Repeat</keyword>
<dbReference type="NCBIfam" id="TIGR00756">
    <property type="entry name" value="PPR"/>
    <property type="match status" value="3"/>
</dbReference>
<accession>D8QZG1</accession>
<dbReference type="GO" id="GO:0048731">
    <property type="term" value="P:system development"/>
    <property type="evidence" value="ECO:0007669"/>
    <property type="project" value="UniProtKB-ARBA"/>
</dbReference>
<keyword evidence="4" id="KW-1185">Reference proteome</keyword>
<dbReference type="HOGENOM" id="CLU_002706_0_0_1"/>
<feature type="repeat" description="PPR" evidence="2">
    <location>
        <begin position="129"/>
        <end position="163"/>
    </location>
</feature>
<dbReference type="PANTHER" id="PTHR47926">
    <property type="entry name" value="PENTATRICOPEPTIDE REPEAT-CONTAINING PROTEIN"/>
    <property type="match status" value="1"/>
</dbReference>
<gene>
    <name evidence="3" type="ORF">SELMODRAFT_81513</name>
</gene>
<dbReference type="InterPro" id="IPR011990">
    <property type="entry name" value="TPR-like_helical_dom_sf"/>
</dbReference>
<dbReference type="Pfam" id="PF01535">
    <property type="entry name" value="PPR"/>
    <property type="match status" value="6"/>
</dbReference>
<proteinExistence type="predicted"/>
<dbReference type="PANTHER" id="PTHR47926:SF382">
    <property type="entry name" value="PENTACOTRIPEPTIDE-REPEAT REGION OF PRORP DOMAIN-CONTAINING PROTEIN"/>
    <property type="match status" value="1"/>
</dbReference>
<sequence>MPCRDLFCWNIILNANARLGELHETENLFNIIPQRDLFTFTAVIVAYVRHKKLENARLVYNQMPYVTTVTCNTILGGYAENGYLDEARQWFNSMQKKCLTSYNIMLAAYAQHGLVFDSTSFFMEMPDRDQRSWNLMLQAYAQLGHLGKAKSLFRAMPESSIVSWSSMLAAVSSSFSSQNKHEDRCDGANDPFFLFHSANMEHHPDHVCFLSILSVCSKKGRVKQGRTFLASMSFDYGVEPRRHHYSSMVDLLGRSGYLGDALELLRTMPFIAKALDWVCFAAACRSHTDFKLGAEVGSQILGRQPGSGAVVLLANSWVEHL</sequence>
<dbReference type="Proteomes" id="UP000001514">
    <property type="component" value="Unassembled WGS sequence"/>
</dbReference>
<dbReference type="Gene3D" id="1.25.40.10">
    <property type="entry name" value="Tetratricopeptide repeat domain"/>
    <property type="match status" value="2"/>
</dbReference>
<dbReference type="AlphaFoldDB" id="D8QZG1"/>
<dbReference type="Gramene" id="EFJ34796">
    <property type="protein sequence ID" value="EFJ34796"/>
    <property type="gene ID" value="SELMODRAFT_81513"/>
</dbReference>
<evidence type="ECO:0000313" key="4">
    <source>
        <dbReference type="Proteomes" id="UP000001514"/>
    </source>
</evidence>
<name>D8QZG1_SELML</name>
<evidence type="ECO:0008006" key="5">
    <source>
        <dbReference type="Google" id="ProtNLM"/>
    </source>
</evidence>
<dbReference type="GO" id="GO:0003723">
    <property type="term" value="F:RNA binding"/>
    <property type="evidence" value="ECO:0007669"/>
    <property type="project" value="InterPro"/>
</dbReference>
<evidence type="ECO:0000256" key="2">
    <source>
        <dbReference type="PROSITE-ProRule" id="PRU00708"/>
    </source>
</evidence>
<organism evidence="4">
    <name type="scientific">Selaginella moellendorffii</name>
    <name type="common">Spikemoss</name>
    <dbReference type="NCBI Taxonomy" id="88036"/>
    <lineage>
        <taxon>Eukaryota</taxon>
        <taxon>Viridiplantae</taxon>
        <taxon>Streptophyta</taxon>
        <taxon>Embryophyta</taxon>
        <taxon>Tracheophyta</taxon>
        <taxon>Lycopodiopsida</taxon>
        <taxon>Selaginellales</taxon>
        <taxon>Selaginellaceae</taxon>
        <taxon>Selaginella</taxon>
    </lineage>
</organism>